<dbReference type="RefSeq" id="WP_138926937.1">
    <property type="nucleotide sequence ID" value="NZ_CP034412.1"/>
</dbReference>
<dbReference type="InterPro" id="IPR003709">
    <property type="entry name" value="VanY-like_core_dom"/>
</dbReference>
<feature type="chain" id="PRO_5022674533" description="SH3b domain-containing protein" evidence="1">
    <location>
        <begin position="28"/>
        <end position="443"/>
    </location>
</feature>
<dbReference type="Proteomes" id="UP000307000">
    <property type="component" value="Chromosome"/>
</dbReference>
<evidence type="ECO:0000259" key="2">
    <source>
        <dbReference type="PROSITE" id="PS51781"/>
    </source>
</evidence>
<name>A0A5B7WYM3_9MICC</name>
<dbReference type="PANTHER" id="PTHR34408:SF1">
    <property type="entry name" value="GLYCOSYL HYDROLASE FAMILY 19 DOMAIN-CONTAINING PROTEIN HI_1415"/>
    <property type="match status" value="1"/>
</dbReference>
<dbReference type="PROSITE" id="PS51318">
    <property type="entry name" value="TAT"/>
    <property type="match status" value="1"/>
</dbReference>
<feature type="signal peptide" evidence="1">
    <location>
        <begin position="1"/>
        <end position="27"/>
    </location>
</feature>
<dbReference type="Pfam" id="PF02557">
    <property type="entry name" value="VanY"/>
    <property type="match status" value="1"/>
</dbReference>
<dbReference type="PANTHER" id="PTHR34408">
    <property type="entry name" value="FAMILY PROTEIN, PUTATIVE-RELATED"/>
    <property type="match status" value="1"/>
</dbReference>
<accession>A0A5B7WYM3</accession>
<evidence type="ECO:0000256" key="1">
    <source>
        <dbReference type="SAM" id="SignalP"/>
    </source>
</evidence>
<dbReference type="GO" id="GO:0008233">
    <property type="term" value="F:peptidase activity"/>
    <property type="evidence" value="ECO:0007669"/>
    <property type="project" value="InterPro"/>
</dbReference>
<dbReference type="KEGG" id="gcr:GcLGCM259_2643"/>
<dbReference type="InterPro" id="IPR009045">
    <property type="entry name" value="Zn_M74/Hedgehog-like"/>
</dbReference>
<protein>
    <recommendedName>
        <fullName evidence="2">SH3b domain-containing protein</fullName>
    </recommendedName>
</protein>
<dbReference type="AlphaFoldDB" id="A0A5B7WYM3"/>
<dbReference type="InterPro" id="IPR052354">
    <property type="entry name" value="Cell_Wall_Dynamics_Protein"/>
</dbReference>
<proteinExistence type="predicted"/>
<dbReference type="GO" id="GO:0006508">
    <property type="term" value="P:proteolysis"/>
    <property type="evidence" value="ECO:0007669"/>
    <property type="project" value="InterPro"/>
</dbReference>
<dbReference type="Gene3D" id="3.30.1380.10">
    <property type="match status" value="1"/>
</dbReference>
<reference evidence="3 4" key="1">
    <citation type="submission" date="2018-12" db="EMBL/GenBank/DDBJ databases">
        <title>Complete Genome Sequence of Glutamicibacter creatinolyticus strain LGCM259,isolated from an abscess of a 12-year-old mare in Italy.</title>
        <authorList>
            <person name="Santos R.G."/>
            <person name="Silva A.L."/>
            <person name="Seyffert N."/>
            <person name="Castro T.L.P."/>
            <person name="Attili A.R."/>
            <person name="Rifici C."/>
            <person name="Mazzullo G."/>
            <person name="Brenig B."/>
            <person name="Venanzi F."/>
            <person name="Azevedo V."/>
        </authorList>
    </citation>
    <scope>NUCLEOTIDE SEQUENCE [LARGE SCALE GENOMIC DNA]</scope>
    <source>
        <strain evidence="3 4">LGCM 259</strain>
    </source>
</reference>
<evidence type="ECO:0000313" key="3">
    <source>
        <dbReference type="EMBL" id="QCY48350.1"/>
    </source>
</evidence>
<dbReference type="CDD" id="cd14814">
    <property type="entry name" value="Peptidase_M15"/>
    <property type="match status" value="1"/>
</dbReference>
<evidence type="ECO:0000313" key="4">
    <source>
        <dbReference type="Proteomes" id="UP000307000"/>
    </source>
</evidence>
<dbReference type="SMART" id="SM00287">
    <property type="entry name" value="SH3b"/>
    <property type="match status" value="2"/>
</dbReference>
<dbReference type="EMBL" id="CP034412">
    <property type="protein sequence ID" value="QCY48350.1"/>
    <property type="molecule type" value="Genomic_DNA"/>
</dbReference>
<dbReference type="PROSITE" id="PS51781">
    <property type="entry name" value="SH3B"/>
    <property type="match status" value="2"/>
</dbReference>
<dbReference type="Pfam" id="PF08239">
    <property type="entry name" value="SH3_3"/>
    <property type="match status" value="2"/>
</dbReference>
<keyword evidence="4" id="KW-1185">Reference proteome</keyword>
<keyword evidence="1" id="KW-0732">Signal</keyword>
<feature type="domain" description="SH3b" evidence="2">
    <location>
        <begin position="132"/>
        <end position="200"/>
    </location>
</feature>
<dbReference type="Gene3D" id="2.30.30.40">
    <property type="entry name" value="SH3 Domains"/>
    <property type="match status" value="2"/>
</dbReference>
<gene>
    <name evidence="3" type="ORF">GcLGCM259_2643</name>
</gene>
<feature type="domain" description="SH3b" evidence="2">
    <location>
        <begin position="55"/>
        <end position="122"/>
    </location>
</feature>
<dbReference type="InterPro" id="IPR003646">
    <property type="entry name" value="SH3-like_bac-type"/>
</dbReference>
<dbReference type="SUPFAM" id="SSF55166">
    <property type="entry name" value="Hedgehog/DD-peptidase"/>
    <property type="match status" value="1"/>
</dbReference>
<sequence>MPVPRTRVLRALSAGALAVALAGGATAATAAAGFTAPASGVPALSTPHLAAAPAAAKKVVTKVTTTANLNLRAGSSTKHKVVRTIPKGKTVNVSATASNGWYKVSYAGKTGWISNKYTTVAASTAPKQPAPKGTSTVKLWVTASANVNIRKGSSTGHASVGTLPKNSVAKATERAANGWYKISYKNKTGWVSNKYVKTCSKGCQVDTGDYTTNRAGLSDRYFTKANGTDLYAAVGGTRRVGDIPKNSIVYRDLKWEKEGGQVAGWYFVRTQGLNGWMKASDLKRSSNAGTTNSKGYTRAQVLRQSNGKVSSSMLAAVPWDKEKTLIAAPAVKDLTRLNTAFKKQFGKNLDIDLAYRTLDTQKYLYAELGSYIAAKPGTSNHGWGLAIDVPETYDYSFRGKYYKWLKANSHKYNWTHRKNLEEYRSDGSKNPYAEAWHFEYTGK</sequence>
<organism evidence="3 4">
    <name type="scientific">Glutamicibacter creatinolyticus</name>
    <dbReference type="NCBI Taxonomy" id="162496"/>
    <lineage>
        <taxon>Bacteria</taxon>
        <taxon>Bacillati</taxon>
        <taxon>Actinomycetota</taxon>
        <taxon>Actinomycetes</taxon>
        <taxon>Micrococcales</taxon>
        <taxon>Micrococcaceae</taxon>
        <taxon>Glutamicibacter</taxon>
    </lineage>
</organism>
<dbReference type="InterPro" id="IPR006311">
    <property type="entry name" value="TAT_signal"/>
</dbReference>